<evidence type="ECO:0000256" key="2">
    <source>
        <dbReference type="ARBA" id="ARBA00022723"/>
    </source>
</evidence>
<dbReference type="InterPro" id="IPR027806">
    <property type="entry name" value="HARBI1_dom"/>
</dbReference>
<dbReference type="Pfam" id="PF13359">
    <property type="entry name" value="DDE_Tnp_4"/>
    <property type="match status" value="1"/>
</dbReference>
<keyword evidence="2" id="KW-0479">Metal-binding</keyword>
<sequence>MYFCFMCYRFLATGNSFRSLAFSFRLGENSVRDIVYSKCSAILEKMQPILWASPEEMFRTKWNSPNVVAALDDKHVLIQAPPHTLVDANYTFLAVDVGAFGKHSDANIFINSEIGKLLSEEITNIPHANIGDEAFPLRTYLMRLHSRDNVQGDEEKKIFNYRVIRARNTVENTFGILACRFRIFER</sequence>
<dbReference type="Proteomes" id="UP001159363">
    <property type="component" value="Chromosome 12"/>
</dbReference>
<dbReference type="EMBL" id="JARBHB010000013">
    <property type="protein sequence ID" value="KAJ8870155.1"/>
    <property type="molecule type" value="Genomic_DNA"/>
</dbReference>
<organism evidence="4 5">
    <name type="scientific">Dryococelus australis</name>
    <dbReference type="NCBI Taxonomy" id="614101"/>
    <lineage>
        <taxon>Eukaryota</taxon>
        <taxon>Metazoa</taxon>
        <taxon>Ecdysozoa</taxon>
        <taxon>Arthropoda</taxon>
        <taxon>Hexapoda</taxon>
        <taxon>Insecta</taxon>
        <taxon>Pterygota</taxon>
        <taxon>Neoptera</taxon>
        <taxon>Polyneoptera</taxon>
        <taxon>Phasmatodea</taxon>
        <taxon>Verophasmatodea</taxon>
        <taxon>Anareolatae</taxon>
        <taxon>Phasmatidae</taxon>
        <taxon>Eurycanthinae</taxon>
        <taxon>Dryococelus</taxon>
    </lineage>
</organism>
<protein>
    <recommendedName>
        <fullName evidence="3">DDE Tnp4 domain-containing protein</fullName>
    </recommendedName>
</protein>
<comment type="caution">
    <text evidence="4">The sequence shown here is derived from an EMBL/GenBank/DDBJ whole genome shotgun (WGS) entry which is preliminary data.</text>
</comment>
<name>A0ABQ9GCL4_9NEOP</name>
<evidence type="ECO:0000256" key="1">
    <source>
        <dbReference type="ARBA" id="ARBA00001968"/>
    </source>
</evidence>
<keyword evidence="5" id="KW-1185">Reference proteome</keyword>
<accession>A0ABQ9GCL4</accession>
<reference evidence="4 5" key="1">
    <citation type="submission" date="2023-02" db="EMBL/GenBank/DDBJ databases">
        <title>LHISI_Scaffold_Assembly.</title>
        <authorList>
            <person name="Stuart O.P."/>
            <person name="Cleave R."/>
            <person name="Magrath M.J.L."/>
            <person name="Mikheyev A.S."/>
        </authorList>
    </citation>
    <scope>NUCLEOTIDE SEQUENCE [LARGE SCALE GENOMIC DNA]</scope>
    <source>
        <strain evidence="4">Daus_M_001</strain>
        <tissue evidence="4">Leg muscle</tissue>
    </source>
</reference>
<evidence type="ECO:0000259" key="3">
    <source>
        <dbReference type="Pfam" id="PF13359"/>
    </source>
</evidence>
<proteinExistence type="predicted"/>
<evidence type="ECO:0000313" key="5">
    <source>
        <dbReference type="Proteomes" id="UP001159363"/>
    </source>
</evidence>
<gene>
    <name evidence="4" type="ORF">PR048_029167</name>
</gene>
<comment type="cofactor">
    <cofactor evidence="1">
        <name>a divalent metal cation</name>
        <dbReference type="ChEBI" id="CHEBI:60240"/>
    </cofactor>
</comment>
<evidence type="ECO:0000313" key="4">
    <source>
        <dbReference type="EMBL" id="KAJ8870155.1"/>
    </source>
</evidence>
<feature type="domain" description="DDE Tnp4" evidence="3">
    <location>
        <begin position="85"/>
        <end position="185"/>
    </location>
</feature>